<keyword evidence="1" id="KW-0472">Membrane</keyword>
<name>A0A7G5FIX3_9CORY</name>
<protein>
    <submittedName>
        <fullName evidence="2">Uncharacterized protein</fullName>
    </submittedName>
</protein>
<gene>
    <name evidence="2" type="ORF">HW450_06435</name>
</gene>
<keyword evidence="1" id="KW-1133">Transmembrane helix</keyword>
<feature type="transmembrane region" description="Helical" evidence="1">
    <location>
        <begin position="30"/>
        <end position="52"/>
    </location>
</feature>
<feature type="transmembrane region" description="Helical" evidence="1">
    <location>
        <begin position="5"/>
        <end position="24"/>
    </location>
</feature>
<evidence type="ECO:0000313" key="3">
    <source>
        <dbReference type="Proteomes" id="UP000515570"/>
    </source>
</evidence>
<keyword evidence="1" id="KW-0812">Transmembrane</keyword>
<evidence type="ECO:0000313" key="2">
    <source>
        <dbReference type="EMBL" id="QMV86564.1"/>
    </source>
</evidence>
<organism evidence="2 3">
    <name type="scientific">Corynebacterium hindlerae</name>
    <dbReference type="NCBI Taxonomy" id="699041"/>
    <lineage>
        <taxon>Bacteria</taxon>
        <taxon>Bacillati</taxon>
        <taxon>Actinomycetota</taxon>
        <taxon>Actinomycetes</taxon>
        <taxon>Mycobacteriales</taxon>
        <taxon>Corynebacteriaceae</taxon>
        <taxon>Corynebacterium</taxon>
    </lineage>
</organism>
<dbReference type="AlphaFoldDB" id="A0A7G5FIX3"/>
<evidence type="ECO:0000256" key="1">
    <source>
        <dbReference type="SAM" id="Phobius"/>
    </source>
</evidence>
<accession>A0A7G5FIX3</accession>
<dbReference type="EMBL" id="CP059833">
    <property type="protein sequence ID" value="QMV86564.1"/>
    <property type="molecule type" value="Genomic_DNA"/>
</dbReference>
<reference evidence="2 3" key="1">
    <citation type="submission" date="2020-07" db="EMBL/GenBank/DDBJ databases">
        <title>non toxigenic Corynebacterium sp. nov from a clinical source.</title>
        <authorList>
            <person name="Bernier A.-M."/>
            <person name="Bernard K."/>
        </authorList>
    </citation>
    <scope>NUCLEOTIDE SEQUENCE [LARGE SCALE GENOMIC DNA]</scope>
    <source>
        <strain evidence="3">NML 93-0612</strain>
    </source>
</reference>
<proteinExistence type="predicted"/>
<keyword evidence="3" id="KW-1185">Reference proteome</keyword>
<sequence>MFPDIAVRITFTLMMLTGVVLATWRLRSPIAVGLALLLVDGLIILLIWASGFREQKALHIRMTEQGIHVRGVLVPWRSVARIEPLPTQLCTRIELLPGATVHLAELDGEMRGEIAKRHALEIPATPYGLRPSQLTDQIQAYQRFISTGCPSRIMPVGSNPRYA</sequence>
<dbReference type="RefSeq" id="WP_182387575.1">
    <property type="nucleotide sequence ID" value="NZ_CP059833.1"/>
</dbReference>
<dbReference type="Proteomes" id="UP000515570">
    <property type="component" value="Chromosome"/>
</dbReference>